<organism evidence="2 3">
    <name type="scientific">Cyanistes caeruleus</name>
    <name type="common">Eurasian blue tit</name>
    <name type="synonym">Parus caeruleus</name>
    <dbReference type="NCBI Taxonomy" id="156563"/>
    <lineage>
        <taxon>Eukaryota</taxon>
        <taxon>Metazoa</taxon>
        <taxon>Chordata</taxon>
        <taxon>Craniata</taxon>
        <taxon>Vertebrata</taxon>
        <taxon>Euteleostomi</taxon>
        <taxon>Archelosauria</taxon>
        <taxon>Archosauria</taxon>
        <taxon>Dinosauria</taxon>
        <taxon>Saurischia</taxon>
        <taxon>Theropoda</taxon>
        <taxon>Coelurosauria</taxon>
        <taxon>Aves</taxon>
        <taxon>Neognathae</taxon>
        <taxon>Neoaves</taxon>
        <taxon>Telluraves</taxon>
        <taxon>Australaves</taxon>
        <taxon>Passeriformes</taxon>
        <taxon>Paridae</taxon>
        <taxon>Cyanistes</taxon>
    </lineage>
</organism>
<name>A0A8C0VIQ7_CYACU</name>
<dbReference type="SUPFAM" id="SSF58026">
    <property type="entry name" value="Delta-sleep-inducing peptide immunoreactive peptide"/>
    <property type="match status" value="1"/>
</dbReference>
<accession>A0A8C0VIQ7</accession>
<evidence type="ECO:0000313" key="2">
    <source>
        <dbReference type="Ensembl" id="ENSCCEP00000022089.1"/>
    </source>
</evidence>
<proteinExistence type="predicted"/>
<feature type="region of interest" description="Disordered" evidence="1">
    <location>
        <begin position="94"/>
        <end position="189"/>
    </location>
</feature>
<keyword evidence="3" id="KW-1185">Reference proteome</keyword>
<dbReference type="Ensembl" id="ENSCCET00000033555.1">
    <property type="protein sequence ID" value="ENSCCEP00000022089.1"/>
    <property type="gene ID" value="ENSCCEG00000019979.1"/>
</dbReference>
<reference evidence="2" key="2">
    <citation type="submission" date="2025-09" db="UniProtKB">
        <authorList>
            <consortium name="Ensembl"/>
        </authorList>
    </citation>
    <scope>IDENTIFICATION</scope>
</reference>
<sequence>MDSVQRRTGIGPILPGERSGFLGKQLRCLESHLERHLRAWVGSPRVPVAAPALSAAPQALPEWTQAWPGAVPGKRFCPARAALGRLPVPPQPSVLGAAPIPSPADWGGRTLLPPPAARTEEPAQEVPGATAVQVPSPEQLERENSLLKTLASPEQLEKFQSRLPAEVLCPEEQSPGVAAPAQRSGGSAV</sequence>
<dbReference type="Proteomes" id="UP000694410">
    <property type="component" value="Unplaced"/>
</dbReference>
<dbReference type="AlphaFoldDB" id="A0A8C0VIQ7"/>
<protein>
    <submittedName>
        <fullName evidence="2">Uncharacterized protein</fullName>
    </submittedName>
</protein>
<reference evidence="2" key="1">
    <citation type="submission" date="2025-08" db="UniProtKB">
        <authorList>
            <consortium name="Ensembl"/>
        </authorList>
    </citation>
    <scope>IDENTIFICATION</scope>
</reference>
<evidence type="ECO:0000256" key="1">
    <source>
        <dbReference type="SAM" id="MobiDB-lite"/>
    </source>
</evidence>
<evidence type="ECO:0000313" key="3">
    <source>
        <dbReference type="Proteomes" id="UP000694410"/>
    </source>
</evidence>